<proteinExistence type="predicted"/>
<comment type="caution">
    <text evidence="1">The sequence shown here is derived from an EMBL/GenBank/DDBJ whole genome shotgun (WGS) entry which is preliminary data.</text>
</comment>
<evidence type="ECO:0000313" key="2">
    <source>
        <dbReference type="Proteomes" id="UP000664277"/>
    </source>
</evidence>
<name>A0A8J7TP99_9BACT</name>
<sequence length="131" mass="15493">MALILFVTGIQFFSPDFEGKHQSHYSEPIKVDGVEYQVRYFYEISHYNYGKFACQLQEVEYFLDRNFKRERYLVEVRPCASATITLLDDAQGKRIRFVAQPGPKLKQVVREFDVRRRGQYRGREIVDAVTN</sequence>
<dbReference type="Proteomes" id="UP000664277">
    <property type="component" value="Unassembled WGS sequence"/>
</dbReference>
<reference evidence="1" key="1">
    <citation type="submission" date="2021-02" db="EMBL/GenBank/DDBJ databases">
        <title>Genome-Resolved Metagenomics of a Microbial Community Performing Photosynthetic Biological Nutrient Removal.</title>
        <authorList>
            <person name="Mcdaniel E.A."/>
        </authorList>
    </citation>
    <scope>NUCLEOTIDE SEQUENCE</scope>
    <source>
        <strain evidence="1">UWPOB_OBS1</strain>
    </source>
</reference>
<dbReference type="AlphaFoldDB" id="A0A8J7TP99"/>
<evidence type="ECO:0000313" key="1">
    <source>
        <dbReference type="EMBL" id="MBN8662886.1"/>
    </source>
</evidence>
<organism evidence="1 2">
    <name type="scientific">Candidatus Obscuribacter phosphatis</name>
    <dbReference type="NCBI Taxonomy" id="1906157"/>
    <lineage>
        <taxon>Bacteria</taxon>
        <taxon>Bacillati</taxon>
        <taxon>Candidatus Melainabacteria</taxon>
        <taxon>Candidatus Obscuribacterales</taxon>
        <taxon>Candidatus Obscuribacteraceae</taxon>
        <taxon>Candidatus Obscuribacter</taxon>
    </lineage>
</organism>
<dbReference type="EMBL" id="JAFLCK010000062">
    <property type="protein sequence ID" value="MBN8662886.1"/>
    <property type="molecule type" value="Genomic_DNA"/>
</dbReference>
<protein>
    <submittedName>
        <fullName evidence="1">Uncharacterized protein</fullName>
    </submittedName>
</protein>
<accession>A0A8J7TP99</accession>
<gene>
    <name evidence="1" type="ORF">J0M35_21140</name>
</gene>